<comment type="caution">
    <text evidence="2">The sequence shown here is derived from an EMBL/GenBank/DDBJ whole genome shotgun (WGS) entry which is preliminary data.</text>
</comment>
<keyword evidence="3" id="KW-1185">Reference proteome</keyword>
<organism evidence="2 3">
    <name type="scientific">Cichlidogyrus casuarinus</name>
    <dbReference type="NCBI Taxonomy" id="1844966"/>
    <lineage>
        <taxon>Eukaryota</taxon>
        <taxon>Metazoa</taxon>
        <taxon>Spiralia</taxon>
        <taxon>Lophotrochozoa</taxon>
        <taxon>Platyhelminthes</taxon>
        <taxon>Monogenea</taxon>
        <taxon>Monopisthocotylea</taxon>
        <taxon>Dactylogyridea</taxon>
        <taxon>Ancyrocephalidae</taxon>
        <taxon>Cichlidogyrus</taxon>
    </lineage>
</organism>
<gene>
    <name evidence="2" type="ORF">Ciccas_014380</name>
</gene>
<evidence type="ECO:0000313" key="2">
    <source>
        <dbReference type="EMBL" id="KAL3307113.1"/>
    </source>
</evidence>
<feature type="transmembrane region" description="Helical" evidence="1">
    <location>
        <begin position="6"/>
        <end position="29"/>
    </location>
</feature>
<name>A0ABD2PJL3_9PLAT</name>
<dbReference type="EMBL" id="JBJKFK010008280">
    <property type="protein sequence ID" value="KAL3307113.1"/>
    <property type="molecule type" value="Genomic_DNA"/>
</dbReference>
<keyword evidence="1" id="KW-0812">Transmembrane</keyword>
<dbReference type="Proteomes" id="UP001626550">
    <property type="component" value="Unassembled WGS sequence"/>
</dbReference>
<dbReference type="AlphaFoldDB" id="A0ABD2PJL3"/>
<evidence type="ECO:0000256" key="1">
    <source>
        <dbReference type="SAM" id="Phobius"/>
    </source>
</evidence>
<sequence length="78" mass="9076">MIQQNGYLYGLGFCVILYIPILVFALLLVSLYRKTDEYNCGDPLETNYVNYQGFYMSEVPNTGDSKYVKLYRTLFLAH</sequence>
<reference evidence="2 3" key="1">
    <citation type="submission" date="2024-11" db="EMBL/GenBank/DDBJ databases">
        <title>Adaptive evolution of stress response genes in parasites aligns with host niche diversity.</title>
        <authorList>
            <person name="Hahn C."/>
            <person name="Resl P."/>
        </authorList>
    </citation>
    <scope>NUCLEOTIDE SEQUENCE [LARGE SCALE GENOMIC DNA]</scope>
    <source>
        <strain evidence="2">EGGRZ-B1_66</strain>
        <tissue evidence="2">Body</tissue>
    </source>
</reference>
<accession>A0ABD2PJL3</accession>
<protein>
    <submittedName>
        <fullName evidence="2">Uncharacterized protein</fullName>
    </submittedName>
</protein>
<proteinExistence type="predicted"/>
<evidence type="ECO:0000313" key="3">
    <source>
        <dbReference type="Proteomes" id="UP001626550"/>
    </source>
</evidence>
<keyword evidence="1" id="KW-0472">Membrane</keyword>
<keyword evidence="1" id="KW-1133">Transmembrane helix</keyword>